<dbReference type="AlphaFoldDB" id="A0A1E2V7T6"/>
<dbReference type="RefSeq" id="WP_068997110.1">
    <property type="nucleotide sequence ID" value="NZ_MDTQ01000001.1"/>
</dbReference>
<protein>
    <submittedName>
        <fullName evidence="1">Uncharacterized protein</fullName>
    </submittedName>
</protein>
<evidence type="ECO:0000313" key="1">
    <source>
        <dbReference type="EMBL" id="ODC02715.1"/>
    </source>
</evidence>
<gene>
    <name evidence="1" type="ORF">BFW38_03305</name>
</gene>
<comment type="caution">
    <text evidence="1">The sequence shown here is derived from an EMBL/GenBank/DDBJ whole genome shotgun (WGS) entry which is preliminary data.</text>
</comment>
<sequence>MAALQLNKRHFNESNNEIITHSGDAAFGHSGNDEFKVNGEQLSFWAGGQGDDVYYLEEFNGLVSIIENPHDSSNDKLAVSASLFDISGYNENSNYFADDLQVYSVDDQHLFIRSDSHDQSIVIANGMDNFGNVDFVRMVGEKHVAEMSSSLVFDNLISSDHYMGNVSASELGASDIANALDDVIHEAQLTSQIENNLASENLTWDESVDFIKDNIDNPQAIYVAANLSDLNTEMLGVLVGVSTDTVNEYFTANGFDPAGLG</sequence>
<name>A0A1E2V7T6_9GAMM</name>
<dbReference type="EMBL" id="MDTQ01000001">
    <property type="protein sequence ID" value="ODC02715.1"/>
    <property type="molecule type" value="Genomic_DNA"/>
</dbReference>
<organism evidence="1 2">
    <name type="scientific">Terasakiispira papahanaumokuakeensis</name>
    <dbReference type="NCBI Taxonomy" id="197479"/>
    <lineage>
        <taxon>Bacteria</taxon>
        <taxon>Pseudomonadati</taxon>
        <taxon>Pseudomonadota</taxon>
        <taxon>Gammaproteobacteria</taxon>
        <taxon>Oceanospirillales</taxon>
        <taxon>Terasakiispira</taxon>
    </lineage>
</organism>
<evidence type="ECO:0000313" key="2">
    <source>
        <dbReference type="Proteomes" id="UP000094291"/>
    </source>
</evidence>
<reference evidence="1 2" key="1">
    <citation type="submission" date="2016-08" db="EMBL/GenBank/DDBJ databases">
        <authorList>
            <person name="Seilhamer J.J."/>
        </authorList>
    </citation>
    <scope>NUCLEOTIDE SEQUENCE [LARGE SCALE GENOMIC DNA]</scope>
    <source>
        <strain evidence="1 2">PH27A</strain>
    </source>
</reference>
<accession>A0A1E2V7T6</accession>
<proteinExistence type="predicted"/>
<keyword evidence="2" id="KW-1185">Reference proteome</keyword>
<dbReference type="Proteomes" id="UP000094291">
    <property type="component" value="Unassembled WGS sequence"/>
</dbReference>